<feature type="transmembrane region" description="Helical" evidence="5">
    <location>
        <begin position="214"/>
        <end position="238"/>
    </location>
</feature>
<protein>
    <recommendedName>
        <fullName evidence="8">RTA1-domain-containing protein</fullName>
    </recommendedName>
</protein>
<sequence>MTILRVGPAAVRSISNRIRNDRGWRYKTSEMPRLFSFLIFIASLACAFAANAGNATAGQDGTQPVGGFVPKKSLSYIAFFSYGISGLVHWIHFFSVPPRRPFMITLPLGMTAMAAGFVLRVKYANPPFSLGTYVIMDLFILLSPCFYLATDYMLLSHLATTFDEEVSTRCLLIRHSRITKIFVWSDVATFLLQSGGGGLTAMKNAKLADLGNKIALVGLILQAVSFGLFTTVLVVFAWRMSEHFPDLWRPKKARPFKVFSRQPIDDWRILVYIMFATCVAILIRSIFRVAEFAGGYNGTIATHEGYFYAFDTLPLWLAMSLYCVVWPARALAKRYEQLELGSRQPKSFT</sequence>
<feature type="transmembrane region" description="Helical" evidence="5">
    <location>
        <begin position="101"/>
        <end position="119"/>
    </location>
</feature>
<evidence type="ECO:0000256" key="5">
    <source>
        <dbReference type="SAM" id="Phobius"/>
    </source>
</evidence>
<dbReference type="OrthoDB" id="3358017at2759"/>
<dbReference type="PANTHER" id="PTHR31465:SF1">
    <property type="entry name" value="PROTEIN RTA1-RELATED"/>
    <property type="match status" value="1"/>
</dbReference>
<evidence type="ECO:0000256" key="4">
    <source>
        <dbReference type="ARBA" id="ARBA00023136"/>
    </source>
</evidence>
<comment type="caution">
    <text evidence="6">The sequence shown here is derived from an EMBL/GenBank/DDBJ whole genome shotgun (WGS) entry which is preliminary data.</text>
</comment>
<evidence type="ECO:0000256" key="1">
    <source>
        <dbReference type="ARBA" id="ARBA00004141"/>
    </source>
</evidence>
<evidence type="ECO:0000313" key="7">
    <source>
        <dbReference type="Proteomes" id="UP000620124"/>
    </source>
</evidence>
<dbReference type="AlphaFoldDB" id="A0A8H6XM40"/>
<accession>A0A8H6XM40</accession>
<reference evidence="6" key="1">
    <citation type="submission" date="2020-05" db="EMBL/GenBank/DDBJ databases">
        <title>Mycena genomes resolve the evolution of fungal bioluminescence.</title>
        <authorList>
            <person name="Tsai I.J."/>
        </authorList>
    </citation>
    <scope>NUCLEOTIDE SEQUENCE</scope>
    <source>
        <strain evidence="6">CCC161011</strain>
    </source>
</reference>
<dbReference type="Proteomes" id="UP000620124">
    <property type="component" value="Unassembled WGS sequence"/>
</dbReference>
<name>A0A8H6XM40_9AGAR</name>
<keyword evidence="4 5" id="KW-0472">Membrane</keyword>
<evidence type="ECO:0008006" key="8">
    <source>
        <dbReference type="Google" id="ProtNLM"/>
    </source>
</evidence>
<proteinExistence type="predicted"/>
<dbReference type="GO" id="GO:0016020">
    <property type="term" value="C:membrane"/>
    <property type="evidence" value="ECO:0007669"/>
    <property type="project" value="UniProtKB-SubCell"/>
</dbReference>
<keyword evidence="2 5" id="KW-0812">Transmembrane</keyword>
<gene>
    <name evidence="6" type="ORF">MVEN_01709400</name>
</gene>
<comment type="subcellular location">
    <subcellularLocation>
        <location evidence="1">Membrane</location>
        <topology evidence="1">Multi-pass membrane protein</topology>
    </subcellularLocation>
</comment>
<feature type="transmembrane region" description="Helical" evidence="5">
    <location>
        <begin position="181"/>
        <end position="202"/>
    </location>
</feature>
<evidence type="ECO:0000256" key="3">
    <source>
        <dbReference type="ARBA" id="ARBA00022989"/>
    </source>
</evidence>
<feature type="transmembrane region" description="Helical" evidence="5">
    <location>
        <begin position="307"/>
        <end position="328"/>
    </location>
</feature>
<feature type="transmembrane region" description="Helical" evidence="5">
    <location>
        <begin position="269"/>
        <end position="287"/>
    </location>
</feature>
<evidence type="ECO:0000313" key="6">
    <source>
        <dbReference type="EMBL" id="KAF7344190.1"/>
    </source>
</evidence>
<dbReference type="EMBL" id="JACAZI010000015">
    <property type="protein sequence ID" value="KAF7344190.1"/>
    <property type="molecule type" value="Genomic_DNA"/>
</dbReference>
<dbReference type="PANTHER" id="PTHR31465">
    <property type="entry name" value="PROTEIN RTA1-RELATED"/>
    <property type="match status" value="1"/>
</dbReference>
<organism evidence="6 7">
    <name type="scientific">Mycena venus</name>
    <dbReference type="NCBI Taxonomy" id="2733690"/>
    <lineage>
        <taxon>Eukaryota</taxon>
        <taxon>Fungi</taxon>
        <taxon>Dikarya</taxon>
        <taxon>Basidiomycota</taxon>
        <taxon>Agaricomycotina</taxon>
        <taxon>Agaricomycetes</taxon>
        <taxon>Agaricomycetidae</taxon>
        <taxon>Agaricales</taxon>
        <taxon>Marasmiineae</taxon>
        <taxon>Mycenaceae</taxon>
        <taxon>Mycena</taxon>
    </lineage>
</organism>
<keyword evidence="3 5" id="KW-1133">Transmembrane helix</keyword>
<evidence type="ECO:0000256" key="2">
    <source>
        <dbReference type="ARBA" id="ARBA00022692"/>
    </source>
</evidence>
<keyword evidence="7" id="KW-1185">Reference proteome</keyword>
<dbReference type="InterPro" id="IPR007568">
    <property type="entry name" value="RTA1"/>
</dbReference>
<feature type="transmembrane region" description="Helical" evidence="5">
    <location>
        <begin position="73"/>
        <end position="94"/>
    </location>
</feature>
<dbReference type="Pfam" id="PF04479">
    <property type="entry name" value="RTA1"/>
    <property type="match status" value="1"/>
</dbReference>
<feature type="transmembrane region" description="Helical" evidence="5">
    <location>
        <begin position="131"/>
        <end position="149"/>
    </location>
</feature>